<proteinExistence type="predicted"/>
<evidence type="ECO:0000256" key="1">
    <source>
        <dbReference type="SAM" id="SignalP"/>
    </source>
</evidence>
<accession>A0ABY6GJG7</accession>
<dbReference type="Proteomes" id="UP001163831">
    <property type="component" value="Chromosome"/>
</dbReference>
<reference evidence="2" key="1">
    <citation type="submission" date="2022-10" db="EMBL/GenBank/DDBJ databases">
        <title>Candidatus Kirkpatrella diaphorinas gen. nov., sp. nov., an uncultured endosymbiont identified in a population of Diaphorina citri from Hawaii.</title>
        <authorList>
            <person name="Henry E.M."/>
            <person name="Carlson C.R."/>
            <person name="Kuo Y.-W."/>
        </authorList>
    </citation>
    <scope>NUCLEOTIDE SEQUENCE</scope>
    <source>
        <strain evidence="2">CADCRV1</strain>
    </source>
</reference>
<organism evidence="2 3">
    <name type="scientific">Candidatus Kirkpatrickella diaphorinae</name>
    <dbReference type="NCBI Taxonomy" id="2984322"/>
    <lineage>
        <taxon>Bacteria</taxon>
        <taxon>Pseudomonadati</taxon>
        <taxon>Pseudomonadota</taxon>
        <taxon>Alphaproteobacteria</taxon>
        <taxon>Acetobacterales</taxon>
        <taxon>Acetobacteraceae</taxon>
        <taxon>Candidatus Kirkpatrickella</taxon>
    </lineage>
</organism>
<keyword evidence="1" id="KW-0732">Signal</keyword>
<sequence>MKNIFNALALGAVLISGMGAALASDSTTIDCPSRKLPAGEHKGRFEELKFRDGWHVAKLLFIDDATETGYCLSIDPNADRMGARYAAIVNAYLLRQRVAIKTDNNQEFTAFTAAQD</sequence>
<gene>
    <name evidence="2" type="ORF">N5W20_01965</name>
</gene>
<dbReference type="RefSeq" id="WP_319807257.1">
    <property type="nucleotide sequence ID" value="NZ_CP107052.1"/>
</dbReference>
<name>A0ABY6GJG7_9PROT</name>
<dbReference type="EMBL" id="CP107052">
    <property type="protein sequence ID" value="UYH51664.1"/>
    <property type="molecule type" value="Genomic_DNA"/>
</dbReference>
<keyword evidence="3" id="KW-1185">Reference proteome</keyword>
<feature type="chain" id="PRO_5046761800" evidence="1">
    <location>
        <begin position="24"/>
        <end position="116"/>
    </location>
</feature>
<protein>
    <submittedName>
        <fullName evidence="2">Uncharacterized protein</fullName>
    </submittedName>
</protein>
<evidence type="ECO:0000313" key="3">
    <source>
        <dbReference type="Proteomes" id="UP001163831"/>
    </source>
</evidence>
<evidence type="ECO:0000313" key="2">
    <source>
        <dbReference type="EMBL" id="UYH51664.1"/>
    </source>
</evidence>
<feature type="signal peptide" evidence="1">
    <location>
        <begin position="1"/>
        <end position="23"/>
    </location>
</feature>